<gene>
    <name evidence="2" type="ORF">THII_0494</name>
</gene>
<dbReference type="HOGENOM" id="CLU_1610018_0_0_6"/>
<keyword evidence="1" id="KW-0732">Signal</keyword>
<feature type="signal peptide" evidence="1">
    <location>
        <begin position="1"/>
        <end position="21"/>
    </location>
</feature>
<evidence type="ECO:0000256" key="1">
    <source>
        <dbReference type="SAM" id="SignalP"/>
    </source>
</evidence>
<organism evidence="2 3">
    <name type="scientific">Thioploca ingrica</name>
    <dbReference type="NCBI Taxonomy" id="40754"/>
    <lineage>
        <taxon>Bacteria</taxon>
        <taxon>Pseudomonadati</taxon>
        <taxon>Pseudomonadota</taxon>
        <taxon>Gammaproteobacteria</taxon>
        <taxon>Thiotrichales</taxon>
        <taxon>Thiotrichaceae</taxon>
        <taxon>Thioploca</taxon>
    </lineage>
</organism>
<proteinExistence type="predicted"/>
<evidence type="ECO:0000313" key="2">
    <source>
        <dbReference type="EMBL" id="BAP54791.1"/>
    </source>
</evidence>
<reference evidence="2 3" key="1">
    <citation type="journal article" date="2014" name="ISME J.">
        <title>Ecophysiology of Thioploca ingrica as revealed by the complete genome sequence supplemented with proteomic evidence.</title>
        <authorList>
            <person name="Kojima H."/>
            <person name="Ogura Y."/>
            <person name="Yamamoto N."/>
            <person name="Togashi T."/>
            <person name="Mori H."/>
            <person name="Watanabe T."/>
            <person name="Nemoto F."/>
            <person name="Kurokawa K."/>
            <person name="Hayashi T."/>
            <person name="Fukui M."/>
        </authorList>
    </citation>
    <scope>NUCLEOTIDE SEQUENCE [LARGE SCALE GENOMIC DNA]</scope>
</reference>
<dbReference type="AlphaFoldDB" id="A0A090BUB0"/>
<accession>A0A090BUB0</accession>
<sequence>MKFLKLAVLLASFAIVPTGFANSDGDLVPLWISLSSNGVGEFPTKQGKIYVKNIGNIPVKYVGPDTCYNNPFGPGQFCSHVVTHKIGGLWSWTEGADTQIVINPGATVALPFYTEVSYVPFHHCQLVPVELDVGKTFNQTPFLKNYQDDVQLLFIHIAGNNLRCP</sequence>
<dbReference type="EMBL" id="AP014633">
    <property type="protein sequence ID" value="BAP54791.1"/>
    <property type="molecule type" value="Genomic_DNA"/>
</dbReference>
<evidence type="ECO:0000313" key="3">
    <source>
        <dbReference type="Proteomes" id="UP000031623"/>
    </source>
</evidence>
<feature type="chain" id="PRO_5001853279" evidence="1">
    <location>
        <begin position="22"/>
        <end position="165"/>
    </location>
</feature>
<protein>
    <submittedName>
        <fullName evidence="2">Uncharacterized protein</fullName>
    </submittedName>
</protein>
<name>A0A090BUB0_9GAMM</name>
<dbReference type="KEGG" id="tig:THII_0494"/>
<keyword evidence="3" id="KW-1185">Reference proteome</keyword>
<dbReference type="Proteomes" id="UP000031623">
    <property type="component" value="Chromosome"/>
</dbReference>